<dbReference type="AlphaFoldDB" id="A0A0H3HBI8"/>
<dbReference type="GeneID" id="66559049"/>
<sequence length="85" mass="9460">MEWWIKKLREASTSTHTHAVLQSGQLTIIAELTSCGRRLQEGDKLTPLANALYCINDNKSITLKVLNATHFSAERWGAIANITAH</sequence>
<dbReference type="Pfam" id="PF11183">
    <property type="entry name" value="PmrD"/>
    <property type="match status" value="1"/>
</dbReference>
<name>A0A0H3HBI8_KLEM8</name>
<dbReference type="HOGENOM" id="CLU_192298_1_0_6"/>
<dbReference type="KEGG" id="kox:KOX_24310"/>
<reference evidence="1 2" key="1">
    <citation type="journal article" date="2012" name="J. Bacteriol.">
        <title>Complete genome sequence of Klebsiella oxytoca KCTC 1686, used in production of 2,3-butanediol.</title>
        <authorList>
            <person name="Shin S.H."/>
            <person name="Kim S."/>
            <person name="Kim J.Y."/>
            <person name="Lee S."/>
            <person name="Um Y."/>
            <person name="Oh M.K."/>
            <person name="Kim Y.R."/>
            <person name="Lee J."/>
            <person name="Yang K.S."/>
        </authorList>
    </citation>
    <scope>NUCLEOTIDE SEQUENCE [LARGE SCALE GENOMIC DNA]</scope>
    <source>
        <strain evidence="2">ATCC 8724 / DSM 4798 / JCM 20051 / NBRC 3318 / NRRL B-199 / KCTC 1686</strain>
    </source>
</reference>
<dbReference type="Proteomes" id="UP000007843">
    <property type="component" value="Chromosome"/>
</dbReference>
<dbReference type="Gene3D" id="2.40.50.650">
    <property type="match status" value="1"/>
</dbReference>
<protein>
    <submittedName>
        <fullName evidence="1">Signal transduction protein PmrD</fullName>
    </submittedName>
</protein>
<dbReference type="RefSeq" id="WP_014229908.1">
    <property type="nucleotide sequence ID" value="NC_016612.1"/>
</dbReference>
<dbReference type="InterPro" id="IPR044854">
    <property type="entry name" value="IraM/PmrD"/>
</dbReference>
<evidence type="ECO:0000313" key="1">
    <source>
        <dbReference type="EMBL" id="AEX06577.1"/>
    </source>
</evidence>
<gene>
    <name evidence="1" type="ordered locus">KOX_24310</name>
</gene>
<proteinExistence type="predicted"/>
<dbReference type="InterPro" id="IPR038679">
    <property type="entry name" value="PmrD_sf"/>
</dbReference>
<dbReference type="EMBL" id="CP003218">
    <property type="protein sequence ID" value="AEX06577.1"/>
    <property type="molecule type" value="Genomic_DNA"/>
</dbReference>
<accession>A0A0H3HBI8</accession>
<evidence type="ECO:0000313" key="2">
    <source>
        <dbReference type="Proteomes" id="UP000007843"/>
    </source>
</evidence>
<organism evidence="1 2">
    <name type="scientific">Klebsiella michiganensis (strain ATCC 8724 / DSM 4798 / JCM 20051 / NBRC 3318 / NRRL B-199 / KCTC 1686 / BUCSAV 143 / CCM 1901)</name>
    <dbReference type="NCBI Taxonomy" id="1006551"/>
    <lineage>
        <taxon>Bacteria</taxon>
        <taxon>Pseudomonadati</taxon>
        <taxon>Pseudomonadota</taxon>
        <taxon>Gammaproteobacteria</taxon>
        <taxon>Enterobacterales</taxon>
        <taxon>Enterobacteriaceae</taxon>
        <taxon>Klebsiella/Raoultella group</taxon>
        <taxon>Klebsiella</taxon>
    </lineage>
</organism>